<keyword evidence="2" id="KW-1185">Reference proteome</keyword>
<accession>A0A2I0VXZ9</accession>
<name>A0A2I0VXZ9_9ASPA</name>
<evidence type="ECO:0000313" key="2">
    <source>
        <dbReference type="Proteomes" id="UP000233837"/>
    </source>
</evidence>
<protein>
    <submittedName>
        <fullName evidence="1">Uncharacterized protein</fullName>
    </submittedName>
</protein>
<dbReference type="Proteomes" id="UP000233837">
    <property type="component" value="Unassembled WGS sequence"/>
</dbReference>
<dbReference type="PANTHER" id="PTHR34468">
    <property type="entry name" value="MICROTUBULE-ASSOCIATED FUTSCH-LIKE PROTEIN"/>
    <property type="match status" value="1"/>
</dbReference>
<proteinExistence type="predicted"/>
<dbReference type="EMBL" id="KZ503105">
    <property type="protein sequence ID" value="PKU68283.1"/>
    <property type="molecule type" value="Genomic_DNA"/>
</dbReference>
<reference evidence="1 2" key="2">
    <citation type="journal article" date="2017" name="Nature">
        <title>The Apostasia genome and the evolution of orchids.</title>
        <authorList>
            <person name="Zhang G.Q."/>
            <person name="Liu K.W."/>
            <person name="Li Z."/>
            <person name="Lohaus R."/>
            <person name="Hsiao Y.Y."/>
            <person name="Niu S.C."/>
            <person name="Wang J.Y."/>
            <person name="Lin Y.C."/>
            <person name="Xu Q."/>
            <person name="Chen L.J."/>
            <person name="Yoshida K."/>
            <person name="Fujiwara S."/>
            <person name="Wang Z.W."/>
            <person name="Zhang Y.Q."/>
            <person name="Mitsuda N."/>
            <person name="Wang M."/>
            <person name="Liu G.H."/>
            <person name="Pecoraro L."/>
            <person name="Huang H.X."/>
            <person name="Xiao X.J."/>
            <person name="Lin M."/>
            <person name="Wu X.Y."/>
            <person name="Wu W.L."/>
            <person name="Chen Y.Y."/>
            <person name="Chang S.B."/>
            <person name="Sakamoto S."/>
            <person name="Ohme-Takagi M."/>
            <person name="Yagi M."/>
            <person name="Zeng S.J."/>
            <person name="Shen C.Y."/>
            <person name="Yeh C.M."/>
            <person name="Luo Y.B."/>
            <person name="Tsai W.C."/>
            <person name="Van de Peer Y."/>
            <person name="Liu Z.J."/>
        </authorList>
    </citation>
    <scope>NUCLEOTIDE SEQUENCE [LARGE SCALE GENOMIC DNA]</scope>
    <source>
        <tissue evidence="1">The whole plant</tissue>
    </source>
</reference>
<dbReference type="PANTHER" id="PTHR34468:SF2">
    <property type="entry name" value="MICROTUBULE-ASSOCIATED FUTSCH-LIKE PROTEIN"/>
    <property type="match status" value="1"/>
</dbReference>
<reference evidence="1 2" key="1">
    <citation type="journal article" date="2016" name="Sci. Rep.">
        <title>The Dendrobium catenatum Lindl. genome sequence provides insights into polysaccharide synthase, floral development and adaptive evolution.</title>
        <authorList>
            <person name="Zhang G.Q."/>
            <person name="Xu Q."/>
            <person name="Bian C."/>
            <person name="Tsai W.C."/>
            <person name="Yeh C.M."/>
            <person name="Liu K.W."/>
            <person name="Yoshida K."/>
            <person name="Zhang L.S."/>
            <person name="Chang S.B."/>
            <person name="Chen F."/>
            <person name="Shi Y."/>
            <person name="Su Y.Y."/>
            <person name="Zhang Y.Q."/>
            <person name="Chen L.J."/>
            <person name="Yin Y."/>
            <person name="Lin M."/>
            <person name="Huang H."/>
            <person name="Deng H."/>
            <person name="Wang Z.W."/>
            <person name="Zhu S.L."/>
            <person name="Zhao X."/>
            <person name="Deng C."/>
            <person name="Niu S.C."/>
            <person name="Huang J."/>
            <person name="Wang M."/>
            <person name="Liu G.H."/>
            <person name="Yang H.J."/>
            <person name="Xiao X.J."/>
            <person name="Hsiao Y.Y."/>
            <person name="Wu W.L."/>
            <person name="Chen Y.Y."/>
            <person name="Mitsuda N."/>
            <person name="Ohme-Takagi M."/>
            <person name="Luo Y.B."/>
            <person name="Van de Peer Y."/>
            <person name="Liu Z.J."/>
        </authorList>
    </citation>
    <scope>NUCLEOTIDE SEQUENCE [LARGE SCALE GENOMIC DNA]</scope>
    <source>
        <tissue evidence="1">The whole plant</tissue>
    </source>
</reference>
<organism evidence="1 2">
    <name type="scientific">Dendrobium catenatum</name>
    <dbReference type="NCBI Taxonomy" id="906689"/>
    <lineage>
        <taxon>Eukaryota</taxon>
        <taxon>Viridiplantae</taxon>
        <taxon>Streptophyta</taxon>
        <taxon>Embryophyta</taxon>
        <taxon>Tracheophyta</taxon>
        <taxon>Spermatophyta</taxon>
        <taxon>Magnoliopsida</taxon>
        <taxon>Liliopsida</taxon>
        <taxon>Asparagales</taxon>
        <taxon>Orchidaceae</taxon>
        <taxon>Epidendroideae</taxon>
        <taxon>Malaxideae</taxon>
        <taxon>Dendrobiinae</taxon>
        <taxon>Dendrobium</taxon>
    </lineage>
</organism>
<gene>
    <name evidence="1" type="ORF">MA16_Dca008764</name>
</gene>
<dbReference type="AlphaFoldDB" id="A0A2I0VXZ9"/>
<evidence type="ECO:0000313" key="1">
    <source>
        <dbReference type="EMBL" id="PKU68283.1"/>
    </source>
</evidence>
<sequence length="123" mass="14298">MSDASKYRYRKRFNVLSSASYWLSQIKLSESASMHSVLIGFFMLSLESGVEPLHRIREELRSYVLKYKLLDGLENITKDMFNTYKIQDLKKPQKLENDSQLPDHVALNLGEVHKNTTNLHTAH</sequence>